<dbReference type="Proteomes" id="UP001595075">
    <property type="component" value="Unassembled WGS sequence"/>
</dbReference>
<comment type="similarity">
    <text evidence="1">Belongs to the cytochrome P450 family.</text>
</comment>
<evidence type="ECO:0000313" key="4">
    <source>
        <dbReference type="Proteomes" id="UP001595075"/>
    </source>
</evidence>
<gene>
    <name evidence="3" type="ORF">VTL71DRAFT_12721</name>
</gene>
<comment type="caution">
    <text evidence="3">The sequence shown here is derived from an EMBL/GenBank/DDBJ whole genome shotgun (WGS) entry which is preliminary data.</text>
</comment>
<dbReference type="SUPFAM" id="SSF48264">
    <property type="entry name" value="Cytochrome P450"/>
    <property type="match status" value="1"/>
</dbReference>
<dbReference type="PRINTS" id="PR00463">
    <property type="entry name" value="EP450I"/>
</dbReference>
<dbReference type="PANTHER" id="PTHR24305">
    <property type="entry name" value="CYTOCHROME P450"/>
    <property type="match status" value="1"/>
</dbReference>
<evidence type="ECO:0000256" key="2">
    <source>
        <dbReference type="SAM" id="Phobius"/>
    </source>
</evidence>
<keyword evidence="2" id="KW-0472">Membrane</keyword>
<dbReference type="Gene3D" id="1.10.630.10">
    <property type="entry name" value="Cytochrome P450"/>
    <property type="match status" value="1"/>
</dbReference>
<dbReference type="EMBL" id="JAZHXI010000005">
    <property type="protein sequence ID" value="KAL2071486.1"/>
    <property type="molecule type" value="Genomic_DNA"/>
</dbReference>
<evidence type="ECO:0000313" key="3">
    <source>
        <dbReference type="EMBL" id="KAL2071486.1"/>
    </source>
</evidence>
<dbReference type="InterPro" id="IPR036396">
    <property type="entry name" value="Cyt_P450_sf"/>
</dbReference>
<organism evidence="3 4">
    <name type="scientific">Oculimacula yallundae</name>
    <dbReference type="NCBI Taxonomy" id="86028"/>
    <lineage>
        <taxon>Eukaryota</taxon>
        <taxon>Fungi</taxon>
        <taxon>Dikarya</taxon>
        <taxon>Ascomycota</taxon>
        <taxon>Pezizomycotina</taxon>
        <taxon>Leotiomycetes</taxon>
        <taxon>Helotiales</taxon>
        <taxon>Ploettnerulaceae</taxon>
        <taxon>Oculimacula</taxon>
    </lineage>
</organism>
<keyword evidence="2" id="KW-0812">Transmembrane</keyword>
<keyword evidence="2" id="KW-1133">Transmembrane helix</keyword>
<dbReference type="InterPro" id="IPR050121">
    <property type="entry name" value="Cytochrome_P450_monoxygenase"/>
</dbReference>
<proteinExistence type="inferred from homology"/>
<protein>
    <recommendedName>
        <fullName evidence="5">Cytochrome P450</fullName>
    </recommendedName>
</protein>
<feature type="transmembrane region" description="Helical" evidence="2">
    <location>
        <begin position="21"/>
        <end position="40"/>
    </location>
</feature>
<evidence type="ECO:0008006" key="5">
    <source>
        <dbReference type="Google" id="ProtNLM"/>
    </source>
</evidence>
<dbReference type="PRINTS" id="PR00385">
    <property type="entry name" value="P450"/>
</dbReference>
<accession>A0ABR4CNA6</accession>
<evidence type="ECO:0000256" key="1">
    <source>
        <dbReference type="ARBA" id="ARBA00010617"/>
    </source>
</evidence>
<sequence length="424" mass="46843">MIASFTHDVEGNEASPVVEDLIHWTMAVALNIISSAAFSLNMPWPTKSVASSVRSGDVRPDSVAASGAKTTQKPAMTFASSLDAVMNYLPFIIFFPPWLLRNSPFKVMRKMQLSSDAFGSHMRTLIDDSEKAVDSADDDLKDDSKPVNNDLLTNIIKASAADEKQSLSKEEMVGNIFIFILAGHETTANTLQACLILLAMYPDVQKAVQEEIDSIWATKKAGEDWSYKDDYPKMRLISALMLEGLRLYPPVVGIPKAVPQEAIEGRTLTYRNKPLFIPAGTDIMLDVVSVQLNSLYWGADAQKFRPSRWLMEPGYVAPPNTTNESPAHTDFFCPPKGAFLAFSAGFRGCLGRKFAQVEFATVIAVLLKDYSIELVSEKGQSFEEAKKLADAAMFNRTTEIAMRMQTAVKVRFVKRGSETFPPRG</sequence>
<name>A0ABR4CNA6_9HELO</name>
<keyword evidence="4" id="KW-1185">Reference proteome</keyword>
<dbReference type="Pfam" id="PF00067">
    <property type="entry name" value="p450"/>
    <property type="match status" value="1"/>
</dbReference>
<dbReference type="InterPro" id="IPR001128">
    <property type="entry name" value="Cyt_P450"/>
</dbReference>
<reference evidence="3 4" key="1">
    <citation type="journal article" date="2024" name="Commun. Biol.">
        <title>Comparative genomic analysis of thermophilic fungi reveals convergent evolutionary adaptations and gene losses.</title>
        <authorList>
            <person name="Steindorff A.S."/>
            <person name="Aguilar-Pontes M.V."/>
            <person name="Robinson A.J."/>
            <person name="Andreopoulos B."/>
            <person name="LaButti K."/>
            <person name="Kuo A."/>
            <person name="Mondo S."/>
            <person name="Riley R."/>
            <person name="Otillar R."/>
            <person name="Haridas S."/>
            <person name="Lipzen A."/>
            <person name="Grimwood J."/>
            <person name="Schmutz J."/>
            <person name="Clum A."/>
            <person name="Reid I.D."/>
            <person name="Moisan M.C."/>
            <person name="Butler G."/>
            <person name="Nguyen T.T.M."/>
            <person name="Dewar K."/>
            <person name="Conant G."/>
            <person name="Drula E."/>
            <person name="Henrissat B."/>
            <person name="Hansel C."/>
            <person name="Singer S."/>
            <person name="Hutchinson M.I."/>
            <person name="de Vries R.P."/>
            <person name="Natvig D.O."/>
            <person name="Powell A.J."/>
            <person name="Tsang A."/>
            <person name="Grigoriev I.V."/>
        </authorList>
    </citation>
    <scope>NUCLEOTIDE SEQUENCE [LARGE SCALE GENOMIC DNA]</scope>
    <source>
        <strain evidence="3 4">CBS 494.80</strain>
    </source>
</reference>
<dbReference type="PANTHER" id="PTHR24305:SF166">
    <property type="entry name" value="CYTOCHROME P450 12A4, MITOCHONDRIAL-RELATED"/>
    <property type="match status" value="1"/>
</dbReference>
<dbReference type="InterPro" id="IPR002401">
    <property type="entry name" value="Cyt_P450_E_grp-I"/>
</dbReference>
<feature type="transmembrane region" description="Helical" evidence="2">
    <location>
        <begin position="84"/>
        <end position="100"/>
    </location>
</feature>